<keyword evidence="1" id="KW-0472">Membrane</keyword>
<accession>S7U536</accession>
<keyword evidence="3" id="KW-1185">Reference proteome</keyword>
<organism evidence="2 3">
    <name type="scientific">Desulfococcus multivorans DSM 2059</name>
    <dbReference type="NCBI Taxonomy" id="1121405"/>
    <lineage>
        <taxon>Bacteria</taxon>
        <taxon>Pseudomonadati</taxon>
        <taxon>Thermodesulfobacteriota</taxon>
        <taxon>Desulfobacteria</taxon>
        <taxon>Desulfobacterales</taxon>
        <taxon>Desulfococcaceae</taxon>
        <taxon>Desulfococcus</taxon>
    </lineage>
</organism>
<dbReference type="AlphaFoldDB" id="S7U536"/>
<protein>
    <submittedName>
        <fullName evidence="2">Uncharacterized protein</fullName>
    </submittedName>
</protein>
<reference evidence="2 3" key="1">
    <citation type="journal article" date="2013" name="Genome Announc.">
        <title>Draft genome sequences for three mercury-methylating, sulfate-reducing bacteria.</title>
        <authorList>
            <person name="Brown S.D."/>
            <person name="Hurt R.A.Jr."/>
            <person name="Gilmour C.C."/>
            <person name="Elias D.A."/>
        </authorList>
    </citation>
    <scope>NUCLEOTIDE SEQUENCE [LARGE SCALE GENOMIC DNA]</scope>
    <source>
        <strain evidence="2 3">DSM 2059</strain>
    </source>
</reference>
<dbReference type="RefSeq" id="WP_020875315.1">
    <property type="nucleotide sequence ID" value="NZ_ATHJ01000022.1"/>
</dbReference>
<name>S7U536_DESML</name>
<evidence type="ECO:0000256" key="1">
    <source>
        <dbReference type="SAM" id="Phobius"/>
    </source>
</evidence>
<keyword evidence="1" id="KW-1133">Transmembrane helix</keyword>
<sequence length="58" mass="6293">MFPGFFEWIWDGGHLVFMGGLWYALTIIGLGLTYCILKAAIDTAQGKGAGHGDDEGHH</sequence>
<evidence type="ECO:0000313" key="3">
    <source>
        <dbReference type="Proteomes" id="UP000014977"/>
    </source>
</evidence>
<dbReference type="EMBL" id="ATHJ01000022">
    <property type="protein sequence ID" value="EPR44616.1"/>
    <property type="molecule type" value="Genomic_DNA"/>
</dbReference>
<feature type="transmembrane region" description="Helical" evidence="1">
    <location>
        <begin position="20"/>
        <end position="37"/>
    </location>
</feature>
<keyword evidence="1" id="KW-0812">Transmembrane</keyword>
<comment type="caution">
    <text evidence="2">The sequence shown here is derived from an EMBL/GenBank/DDBJ whole genome shotgun (WGS) entry which is preliminary data.</text>
</comment>
<gene>
    <name evidence="2" type="ORF">dsmv_1075</name>
</gene>
<evidence type="ECO:0000313" key="2">
    <source>
        <dbReference type="EMBL" id="EPR44616.1"/>
    </source>
</evidence>
<proteinExistence type="predicted"/>
<dbReference type="Proteomes" id="UP000014977">
    <property type="component" value="Unassembled WGS sequence"/>
</dbReference>
<dbReference type="eggNOG" id="ENOG5033D3Z">
    <property type="taxonomic scope" value="Bacteria"/>
</dbReference>